<dbReference type="GO" id="GO:0009092">
    <property type="term" value="P:homoserine metabolic process"/>
    <property type="evidence" value="ECO:0007669"/>
    <property type="project" value="TreeGrafter"/>
</dbReference>
<evidence type="ECO:0000256" key="2">
    <source>
        <dbReference type="PIRSR" id="PIRSR000443-1"/>
    </source>
</evidence>
<protein>
    <submittedName>
        <fullName evidence="4">Homoserine O-acetyltransferase</fullName>
    </submittedName>
</protein>
<organism evidence="4 5">
    <name type="scientific">Bradyrhizobium macuxiense</name>
    <dbReference type="NCBI Taxonomy" id="1755647"/>
    <lineage>
        <taxon>Bacteria</taxon>
        <taxon>Pseudomonadati</taxon>
        <taxon>Pseudomonadota</taxon>
        <taxon>Alphaproteobacteria</taxon>
        <taxon>Hyphomicrobiales</taxon>
        <taxon>Nitrobacteraceae</taxon>
        <taxon>Bradyrhizobium</taxon>
    </lineage>
</organism>
<dbReference type="Gene3D" id="3.40.50.1820">
    <property type="entry name" value="alpha/beta hydrolase"/>
    <property type="match status" value="1"/>
</dbReference>
<dbReference type="STRING" id="1755647.AS156_38265"/>
<evidence type="ECO:0000256" key="1">
    <source>
        <dbReference type="ARBA" id="ARBA00022679"/>
    </source>
</evidence>
<feature type="active site" evidence="2">
    <location>
        <position position="293"/>
    </location>
</feature>
<evidence type="ECO:0000259" key="3">
    <source>
        <dbReference type="Pfam" id="PF00561"/>
    </source>
</evidence>
<dbReference type="AlphaFoldDB" id="A0A560M058"/>
<dbReference type="GO" id="GO:0004414">
    <property type="term" value="F:homoserine O-acetyltransferase activity"/>
    <property type="evidence" value="ECO:0007669"/>
    <property type="project" value="TreeGrafter"/>
</dbReference>
<sequence length="348" mass="37532">MTEQSIATELKTFTTSDVRLQNGSVLPEVTLAYRTVGTLAPNRDNVVLITHGNTSGPQMIDPGGSTGEGSWCEIVGPGKAVDTNRYFAICPNMLGSSYGSTNPASIDPRTGRHYGPRFPDITVGDIVATQRTLLDGLGIEKLVAIVGPSYGGFQALQWAVNYPDAMHGIAAVVTAPLVPRERAEGNVARLMATLSQDRNWNGGDYYDHGGVLESMIQIRTATLKSYGIETRLRDTLADPADIEAAIRAEAMEWARGFDANSLLTLAKALRGFDVTAQFGQIKAKLLYVLSRTDKLFPPELAPQVMPALKAAGVDADYFLLDSEYGHSASGRDAHKWAPRLRAFMDSLG</sequence>
<dbReference type="InterPro" id="IPR008220">
    <property type="entry name" value="HAT_MetX-like"/>
</dbReference>
<dbReference type="Pfam" id="PF00561">
    <property type="entry name" value="Abhydrolase_1"/>
    <property type="match status" value="1"/>
</dbReference>
<evidence type="ECO:0000313" key="4">
    <source>
        <dbReference type="EMBL" id="TWC01068.1"/>
    </source>
</evidence>
<dbReference type="Proteomes" id="UP000321304">
    <property type="component" value="Unassembled WGS sequence"/>
</dbReference>
<keyword evidence="1 4" id="KW-0808">Transferase</keyword>
<proteinExistence type="predicted"/>
<dbReference type="SUPFAM" id="SSF53474">
    <property type="entry name" value="alpha/beta-Hydrolases"/>
    <property type="match status" value="1"/>
</dbReference>
<gene>
    <name evidence="4" type="ORF">FBZ93_104344</name>
</gene>
<dbReference type="RefSeq" id="WP_167529018.1">
    <property type="nucleotide sequence ID" value="NZ_VITY01000004.1"/>
</dbReference>
<keyword evidence="5" id="KW-1185">Reference proteome</keyword>
<dbReference type="GO" id="GO:0009086">
    <property type="term" value="P:methionine biosynthetic process"/>
    <property type="evidence" value="ECO:0007669"/>
    <property type="project" value="TreeGrafter"/>
</dbReference>
<comment type="caution">
    <text evidence="4">The sequence shown here is derived from an EMBL/GenBank/DDBJ whole genome shotgun (WGS) entry which is preliminary data.</text>
</comment>
<feature type="domain" description="AB hydrolase-1" evidence="3">
    <location>
        <begin position="46"/>
        <end position="303"/>
    </location>
</feature>
<dbReference type="PANTHER" id="PTHR32268:SF11">
    <property type="entry name" value="HOMOSERINE O-ACETYLTRANSFERASE"/>
    <property type="match status" value="1"/>
</dbReference>
<dbReference type="PANTHER" id="PTHR32268">
    <property type="entry name" value="HOMOSERINE O-ACETYLTRANSFERASE"/>
    <property type="match status" value="1"/>
</dbReference>
<evidence type="ECO:0000313" key="5">
    <source>
        <dbReference type="Proteomes" id="UP000321304"/>
    </source>
</evidence>
<feature type="active site" evidence="2">
    <location>
        <position position="326"/>
    </location>
</feature>
<name>A0A560M058_9BRAD</name>
<reference evidence="4 5" key="1">
    <citation type="submission" date="2019-06" db="EMBL/GenBank/DDBJ databases">
        <title>Genomic Encyclopedia of Type Strains, Phase IV (KMG-V): Genome sequencing to study the core and pangenomes of soil and plant-associated prokaryotes.</title>
        <authorList>
            <person name="Whitman W."/>
        </authorList>
    </citation>
    <scope>NUCLEOTIDE SEQUENCE [LARGE SCALE GENOMIC DNA]</scope>
    <source>
        <strain evidence="4 5">BR 10355</strain>
    </source>
</reference>
<dbReference type="PIRSF" id="PIRSF000443">
    <property type="entry name" value="Homoser_Ac_trans"/>
    <property type="match status" value="1"/>
</dbReference>
<accession>A0A560M058</accession>
<dbReference type="InterPro" id="IPR000073">
    <property type="entry name" value="AB_hydrolase_1"/>
</dbReference>
<dbReference type="InterPro" id="IPR029058">
    <property type="entry name" value="AB_hydrolase_fold"/>
</dbReference>
<dbReference type="EMBL" id="VITY01000004">
    <property type="protein sequence ID" value="TWC01068.1"/>
    <property type="molecule type" value="Genomic_DNA"/>
</dbReference>
<feature type="active site" description="Nucleophile" evidence="2">
    <location>
        <position position="149"/>
    </location>
</feature>